<dbReference type="EMBL" id="BSXS01006673">
    <property type="protein sequence ID" value="GME85869.1"/>
    <property type="molecule type" value="Genomic_DNA"/>
</dbReference>
<evidence type="ECO:0000313" key="1">
    <source>
        <dbReference type="EMBL" id="GME85869.1"/>
    </source>
</evidence>
<keyword evidence="2" id="KW-1185">Reference proteome</keyword>
<dbReference type="Proteomes" id="UP001165064">
    <property type="component" value="Unassembled WGS sequence"/>
</dbReference>
<gene>
    <name evidence="1" type="ORF">Amon02_000779400</name>
</gene>
<proteinExistence type="predicted"/>
<accession>A0ACB5TD27</accession>
<sequence length="161" mass="18715">MSSTNLTKSAQKIVNLLQKLPADHVKHFASLKFTQIERFCNIGGIQIPKSVQEEQLIEQKKQQKLIKIDTKKLKRMVFAEKDEAPNYQREIFDDEILTQQYISLKNIVDNKWSKFYPIGDKLLQPKGNPNYYTRLMGDVEKGGQTRESIFDAFKTILTGKY</sequence>
<organism evidence="1 2">
    <name type="scientific">Ambrosiozyma monospora</name>
    <name type="common">Yeast</name>
    <name type="synonym">Endomycopsis monosporus</name>
    <dbReference type="NCBI Taxonomy" id="43982"/>
    <lineage>
        <taxon>Eukaryota</taxon>
        <taxon>Fungi</taxon>
        <taxon>Dikarya</taxon>
        <taxon>Ascomycota</taxon>
        <taxon>Saccharomycotina</taxon>
        <taxon>Pichiomycetes</taxon>
        <taxon>Pichiales</taxon>
        <taxon>Pichiaceae</taxon>
        <taxon>Ambrosiozyma</taxon>
    </lineage>
</organism>
<name>A0ACB5TD27_AMBMO</name>
<comment type="caution">
    <text evidence="1">The sequence shown here is derived from an EMBL/GenBank/DDBJ whole genome shotgun (WGS) entry which is preliminary data.</text>
</comment>
<protein>
    <submittedName>
        <fullName evidence="1">Unnamed protein product</fullName>
    </submittedName>
</protein>
<evidence type="ECO:0000313" key="2">
    <source>
        <dbReference type="Proteomes" id="UP001165064"/>
    </source>
</evidence>
<reference evidence="1" key="1">
    <citation type="submission" date="2023-04" db="EMBL/GenBank/DDBJ databases">
        <title>Ambrosiozyma monospora NBRC 10751.</title>
        <authorList>
            <person name="Ichikawa N."/>
            <person name="Sato H."/>
            <person name="Tonouchi N."/>
        </authorList>
    </citation>
    <scope>NUCLEOTIDE SEQUENCE</scope>
    <source>
        <strain evidence="1">NBRC 10751</strain>
    </source>
</reference>